<dbReference type="AlphaFoldDB" id="A0A1W1UHK8"/>
<sequence length="193" mass="21558">MLSTVAGLFLLVISLVKTKLAWYDAPVYPLLALLAAGGLVGGGRLVAAFLTTHYHRLPTPTARLAAVLLVAAPPYVTQLMRTRHSTDVALHHPSLLYGRHLRAQAQQLPHLRTYVLGDNGVFNDSPAFYMAALRRQYGHHITRVPPWEVGWVSPPRVVATCGAKAHRPWLQHYQIRELFRTDSCVTFQLVARR</sequence>
<protein>
    <recommendedName>
        <fullName evidence="4">Mannosyltransferase</fullName>
    </recommendedName>
</protein>
<evidence type="ECO:0000256" key="1">
    <source>
        <dbReference type="SAM" id="Phobius"/>
    </source>
</evidence>
<feature type="transmembrane region" description="Helical" evidence="1">
    <location>
        <begin position="28"/>
        <end position="50"/>
    </location>
</feature>
<name>A0A1W1UHK8_9BACT</name>
<proteinExistence type="predicted"/>
<keyword evidence="1" id="KW-0812">Transmembrane</keyword>
<gene>
    <name evidence="2" type="ORF">SAMN00120144_4012</name>
</gene>
<dbReference type="EMBL" id="FWWW01000023">
    <property type="protein sequence ID" value="SMB80586.1"/>
    <property type="molecule type" value="Genomic_DNA"/>
</dbReference>
<keyword evidence="3" id="KW-1185">Reference proteome</keyword>
<evidence type="ECO:0000313" key="2">
    <source>
        <dbReference type="EMBL" id="SMB80586.1"/>
    </source>
</evidence>
<dbReference type="STRING" id="645990.SAMN00120144_4012"/>
<keyword evidence="1" id="KW-0472">Membrane</keyword>
<reference evidence="2 3" key="1">
    <citation type="submission" date="2017-04" db="EMBL/GenBank/DDBJ databases">
        <authorList>
            <person name="Afonso C.L."/>
            <person name="Miller P.J."/>
            <person name="Scott M.A."/>
            <person name="Spackman E."/>
            <person name="Goraichik I."/>
            <person name="Dimitrov K.M."/>
            <person name="Suarez D.L."/>
            <person name="Swayne D.E."/>
        </authorList>
    </citation>
    <scope>NUCLEOTIDE SEQUENCE [LARGE SCALE GENOMIC DNA]</scope>
    <source>
        <strain evidence="2 3">DSM 11622</strain>
    </source>
</reference>
<keyword evidence="1" id="KW-1133">Transmembrane helix</keyword>
<evidence type="ECO:0000313" key="3">
    <source>
        <dbReference type="Proteomes" id="UP000192266"/>
    </source>
</evidence>
<dbReference type="OrthoDB" id="9792789at2"/>
<dbReference type="RefSeq" id="WP_084443268.1">
    <property type="nucleotide sequence ID" value="NZ_FWWW01000023.1"/>
</dbReference>
<evidence type="ECO:0008006" key="4">
    <source>
        <dbReference type="Google" id="ProtNLM"/>
    </source>
</evidence>
<organism evidence="2 3">
    <name type="scientific">Hymenobacter roseosalivarius DSM 11622</name>
    <dbReference type="NCBI Taxonomy" id="645990"/>
    <lineage>
        <taxon>Bacteria</taxon>
        <taxon>Pseudomonadati</taxon>
        <taxon>Bacteroidota</taxon>
        <taxon>Cytophagia</taxon>
        <taxon>Cytophagales</taxon>
        <taxon>Hymenobacteraceae</taxon>
        <taxon>Hymenobacter</taxon>
    </lineage>
</organism>
<accession>A0A1W1UHK8</accession>
<dbReference type="Proteomes" id="UP000192266">
    <property type="component" value="Unassembled WGS sequence"/>
</dbReference>